<gene>
    <name evidence="1" type="ORF">LCGC14_0962060</name>
</gene>
<reference evidence="1" key="1">
    <citation type="journal article" date="2015" name="Nature">
        <title>Complex archaea that bridge the gap between prokaryotes and eukaryotes.</title>
        <authorList>
            <person name="Spang A."/>
            <person name="Saw J.H."/>
            <person name="Jorgensen S.L."/>
            <person name="Zaremba-Niedzwiedzka K."/>
            <person name="Martijn J."/>
            <person name="Lind A.E."/>
            <person name="van Eijk R."/>
            <person name="Schleper C."/>
            <person name="Guy L."/>
            <person name="Ettema T.J."/>
        </authorList>
    </citation>
    <scope>NUCLEOTIDE SEQUENCE</scope>
</reference>
<accession>A0A0F9NIX5</accession>
<evidence type="ECO:0000313" key="1">
    <source>
        <dbReference type="EMBL" id="KKN17824.1"/>
    </source>
</evidence>
<dbReference type="AlphaFoldDB" id="A0A0F9NIX5"/>
<sequence>MLVENDGAYMTVREFDELPEYSCTLPTGTTAGKRWKRSWPYMHPRQSWQMGEYGHPQGVVVPIIWRPIFIQVGAAPSLKEAGDG</sequence>
<protein>
    <submittedName>
        <fullName evidence="1">Uncharacterized protein</fullName>
    </submittedName>
</protein>
<dbReference type="EMBL" id="LAZR01003486">
    <property type="protein sequence ID" value="KKN17824.1"/>
    <property type="molecule type" value="Genomic_DNA"/>
</dbReference>
<proteinExistence type="predicted"/>
<organism evidence="1">
    <name type="scientific">marine sediment metagenome</name>
    <dbReference type="NCBI Taxonomy" id="412755"/>
    <lineage>
        <taxon>unclassified sequences</taxon>
        <taxon>metagenomes</taxon>
        <taxon>ecological metagenomes</taxon>
    </lineage>
</organism>
<name>A0A0F9NIX5_9ZZZZ</name>
<comment type="caution">
    <text evidence="1">The sequence shown here is derived from an EMBL/GenBank/DDBJ whole genome shotgun (WGS) entry which is preliminary data.</text>
</comment>